<dbReference type="GO" id="GO:0000938">
    <property type="term" value="C:GARP complex"/>
    <property type="evidence" value="ECO:0007669"/>
    <property type="project" value="InterPro"/>
</dbReference>
<dbReference type="Pfam" id="PF04100">
    <property type="entry name" value="Vps53_N"/>
    <property type="match status" value="1"/>
</dbReference>
<dbReference type="Pfam" id="PF16854">
    <property type="entry name" value="VPS53_C"/>
    <property type="match status" value="1"/>
</dbReference>
<dbReference type="GO" id="GO:0010008">
    <property type="term" value="C:endosome membrane"/>
    <property type="evidence" value="ECO:0007669"/>
    <property type="project" value="UniProtKB-SubCell"/>
</dbReference>
<evidence type="ECO:0000256" key="5">
    <source>
        <dbReference type="ARBA" id="ARBA00023034"/>
    </source>
</evidence>
<evidence type="ECO:0000256" key="3">
    <source>
        <dbReference type="ARBA" id="ARBA00008628"/>
    </source>
</evidence>
<evidence type="ECO:0000256" key="1">
    <source>
        <dbReference type="ARBA" id="ARBA00004150"/>
    </source>
</evidence>
<evidence type="ECO:0000256" key="4">
    <source>
        <dbReference type="ARBA" id="ARBA00022753"/>
    </source>
</evidence>
<keyword evidence="4" id="KW-0967">Endosome</keyword>
<dbReference type="Proteomes" id="UP000757232">
    <property type="component" value="Unassembled WGS sequence"/>
</dbReference>
<feature type="region of interest" description="Disordered" evidence="7">
    <location>
        <begin position="791"/>
        <end position="819"/>
    </location>
</feature>
<dbReference type="InterPro" id="IPR031745">
    <property type="entry name" value="Vps53_C"/>
</dbReference>
<sequence>MDLPHDVILSIERILNVENAPYADSLDTLSSLFNPTRTLNELFPDEASLAQLEAAQTRLAQDVEAKWAEIDSLRAELQRDQDPQKMQLIQEMISDLMGQISRIREQATESEAVVRDITKDIQLLDLAKKNLITSMTTLKRLQMLANALSQLEELVKERKYAETSQTLAAVKELSSPFKSYLPVPQIAVQWARIQTLQGELRTRLDHEFDAFFLQDPTNPIKPSLISNACLVVDVIGDDFRAHLIDRYCAIELKEYRRVFRISDEAGQLDNLPRRFAFFKRTLSTYDNEHARVFPPEWRVGQHMCAKFIDFTREDLSRLLEKGGNALTVSTLMQSLQQALDFEAFISKKYATNVIQIRDILKLSTTGTSRPIQSLASAFEPYMGIFVDAQDKALSDMLAPHRGRKSRASLEATPSSSNEESSTPAVVLPASTELFYFYRQILEQCSKLFVGKPLLDLANLQKKWLKIFAEDVLASMKSRPVNQSRRSSDSRYDVSEIKNACLLINTAEYCQVTASELEEKVKDKIAPEYKDNVSFQTERDLFIGVISSAILVLLRELESAVETSFDIMTKTSWVSIANVSGPSEYVGDLVRSIERIATTVNPLIEQKKYLRNFYDKAAALILARFTNALVRSRPLKDVGAEQLLLDLQEIRSCLLKLPGETSSTSIFSRSVSKSTTRLETLLKAIIPPEDPAEGFIMNYILLVGDASFSNFQKVLDLKGTPRAAQNDLLDSFVTITSTKPELEGTSFLSSLDMDPSSSQQLINLTSPSGSRANLPALLAGAAGGTSAAEGILSALGSPPLSGPPTGSDSSSKGGEQRREVFSDLRRFVTFGLRKDTAPT</sequence>
<evidence type="ECO:0000313" key="11">
    <source>
        <dbReference type="Proteomes" id="UP000757232"/>
    </source>
</evidence>
<keyword evidence="5" id="KW-0333">Golgi apparatus</keyword>
<feature type="domain" description="Vps53 N-terminal" evidence="8">
    <location>
        <begin position="33"/>
        <end position="397"/>
    </location>
</feature>
<comment type="similarity">
    <text evidence="3">Belongs to the VPS53 family.</text>
</comment>
<dbReference type="EMBL" id="LNZH02000198">
    <property type="protein sequence ID" value="OCB86944.1"/>
    <property type="molecule type" value="Genomic_DNA"/>
</dbReference>
<gene>
    <name evidence="10" type="ORF">A7U60_g6118</name>
</gene>
<evidence type="ECO:0000256" key="2">
    <source>
        <dbReference type="ARBA" id="ARBA00004481"/>
    </source>
</evidence>
<organism evidence="10 11">
    <name type="scientific">Sanghuangporus baumii</name>
    <name type="common">Phellinus baumii</name>
    <dbReference type="NCBI Taxonomy" id="108892"/>
    <lineage>
        <taxon>Eukaryota</taxon>
        <taxon>Fungi</taxon>
        <taxon>Dikarya</taxon>
        <taxon>Basidiomycota</taxon>
        <taxon>Agaricomycotina</taxon>
        <taxon>Agaricomycetes</taxon>
        <taxon>Hymenochaetales</taxon>
        <taxon>Hymenochaetaceae</taxon>
        <taxon>Sanghuangporus</taxon>
    </lineage>
</organism>
<accession>A0A9Q5NB01</accession>
<evidence type="ECO:0000259" key="9">
    <source>
        <dbReference type="Pfam" id="PF16854"/>
    </source>
</evidence>
<dbReference type="PANTHER" id="PTHR12820:SF0">
    <property type="entry name" value="VACUOLAR PROTEIN SORTING-ASSOCIATED PROTEIN 53 HOMOLOG"/>
    <property type="match status" value="1"/>
</dbReference>
<feature type="compositionally biased region" description="Low complexity" evidence="7">
    <location>
        <begin position="791"/>
        <end position="812"/>
    </location>
</feature>
<feature type="domain" description="Vps53 C-terminal" evidence="9">
    <location>
        <begin position="640"/>
        <end position="719"/>
    </location>
</feature>
<dbReference type="GO" id="GO:0005829">
    <property type="term" value="C:cytosol"/>
    <property type="evidence" value="ECO:0007669"/>
    <property type="project" value="GOC"/>
</dbReference>
<dbReference type="OrthoDB" id="10261632at2759"/>
<dbReference type="InterPro" id="IPR038260">
    <property type="entry name" value="Vps53_C_sf"/>
</dbReference>
<proteinExistence type="inferred from homology"/>
<keyword evidence="11" id="KW-1185">Reference proteome</keyword>
<dbReference type="AlphaFoldDB" id="A0A9Q5NB01"/>
<dbReference type="Gene3D" id="1.10.357.110">
    <property type="entry name" value="Vacuolar protein sorting-associated protein 53, C-terminus"/>
    <property type="match status" value="1"/>
</dbReference>
<dbReference type="PANTHER" id="PTHR12820">
    <property type="entry name" value="VACUOLAR SORTING PROTEIN 53"/>
    <property type="match status" value="1"/>
</dbReference>
<reference evidence="10" key="1">
    <citation type="submission" date="2016-06" db="EMBL/GenBank/DDBJ databases">
        <title>Draft Genome sequence of the fungus Inonotus baumii.</title>
        <authorList>
            <person name="Zhu H."/>
            <person name="Lin W."/>
        </authorList>
    </citation>
    <scope>NUCLEOTIDE SEQUENCE</scope>
    <source>
        <strain evidence="10">821</strain>
    </source>
</reference>
<dbReference type="GO" id="GO:0042147">
    <property type="term" value="P:retrograde transport, endosome to Golgi"/>
    <property type="evidence" value="ECO:0007669"/>
    <property type="project" value="InterPro"/>
</dbReference>
<evidence type="ECO:0000256" key="6">
    <source>
        <dbReference type="ARBA" id="ARBA00023136"/>
    </source>
</evidence>
<feature type="compositionally biased region" description="Low complexity" evidence="7">
    <location>
        <begin position="411"/>
        <end position="423"/>
    </location>
</feature>
<comment type="caution">
    <text evidence="10">The sequence shown here is derived from an EMBL/GenBank/DDBJ whole genome shotgun (WGS) entry which is preliminary data.</text>
</comment>
<evidence type="ECO:0008006" key="12">
    <source>
        <dbReference type="Google" id="ProtNLM"/>
    </source>
</evidence>
<evidence type="ECO:0000256" key="7">
    <source>
        <dbReference type="SAM" id="MobiDB-lite"/>
    </source>
</evidence>
<dbReference type="InterPro" id="IPR007234">
    <property type="entry name" value="Vps53_N"/>
</dbReference>
<keyword evidence="6" id="KW-0472">Membrane</keyword>
<name>A0A9Q5NB01_SANBA</name>
<comment type="subcellular location">
    <subcellularLocation>
        <location evidence="2">Endosome membrane</location>
        <topology evidence="2">Peripheral membrane protein</topology>
    </subcellularLocation>
    <subcellularLocation>
        <location evidence="1">Golgi apparatus</location>
        <location evidence="1">trans-Golgi network membrane</location>
        <topology evidence="1">Peripheral membrane protein</topology>
    </subcellularLocation>
</comment>
<evidence type="ECO:0000313" key="10">
    <source>
        <dbReference type="EMBL" id="OCB86944.1"/>
    </source>
</evidence>
<evidence type="ECO:0000259" key="8">
    <source>
        <dbReference type="Pfam" id="PF04100"/>
    </source>
</evidence>
<protein>
    <recommendedName>
        <fullName evidence="12">Vps53 N-terminal domain-containing protein</fullName>
    </recommendedName>
</protein>
<dbReference type="InterPro" id="IPR039766">
    <property type="entry name" value="Vps53"/>
</dbReference>
<feature type="region of interest" description="Disordered" evidence="7">
    <location>
        <begin position="400"/>
        <end position="423"/>
    </location>
</feature>